<dbReference type="Pfam" id="PF02518">
    <property type="entry name" value="HATPase_c"/>
    <property type="match status" value="1"/>
</dbReference>
<reference evidence="2" key="1">
    <citation type="submission" date="2013-04" db="EMBL/GenBank/DDBJ databases">
        <authorList>
            <person name="Harkins D.M."/>
            <person name="Durkin A.S."/>
            <person name="Brinkac L.M."/>
            <person name="Haft D.H."/>
            <person name="Selengut J.D."/>
            <person name="Sanka R."/>
            <person name="DePew J."/>
            <person name="Purushe J."/>
            <person name="Galloway R.L."/>
            <person name="Vinetz J.M."/>
            <person name="Sutton G.G."/>
            <person name="Nierman W.C."/>
            <person name="Fouts D.E."/>
        </authorList>
    </citation>
    <scope>NUCLEOTIDE SEQUENCE [LARGE SCALE GENOMIC DNA]</scope>
    <source>
        <strain evidence="2">CDC</strain>
    </source>
</reference>
<evidence type="ECO:0000259" key="1">
    <source>
        <dbReference type="Pfam" id="PF02518"/>
    </source>
</evidence>
<organism evidence="2 3">
    <name type="scientific">Leptospira wolbachii serovar Codice str. CDC</name>
    <dbReference type="NCBI Taxonomy" id="1218599"/>
    <lineage>
        <taxon>Bacteria</taxon>
        <taxon>Pseudomonadati</taxon>
        <taxon>Spirochaetota</taxon>
        <taxon>Spirochaetia</taxon>
        <taxon>Leptospirales</taxon>
        <taxon>Leptospiraceae</taxon>
        <taxon>Leptospira</taxon>
    </lineage>
</organism>
<dbReference type="AlphaFoldDB" id="R9A8L9"/>
<dbReference type="InterPro" id="IPR058084">
    <property type="entry name" value="Slr1658-like"/>
</dbReference>
<dbReference type="SUPFAM" id="SSF55874">
    <property type="entry name" value="ATPase domain of HSP90 chaperone/DNA topoisomerase II/histidine kinase"/>
    <property type="match status" value="1"/>
</dbReference>
<keyword evidence="3" id="KW-1185">Reference proteome</keyword>
<proteinExistence type="predicted"/>
<dbReference type="EMBL" id="AOGZ02000001">
    <property type="protein sequence ID" value="EOQ98501.1"/>
    <property type="molecule type" value="Genomic_DNA"/>
</dbReference>
<sequence>MSFVSLTSVKSTIPDQTNNFPHANDHTNEKPILIERTNFLLEQKVFFHSHLSISVSSSDMTFYWKRCDVLSNFISQFYFHSYESKRLDKNAISTIINELVENAAKYSDKENSKIYIEIKDLGSDLRLEVKNRVTPWMKAIFENKIQTIQQGNINQLYFDALESRNNGSGSEGMGLLILLKDYQLKLAYEFTKTEELDFDLTIRVHIPVETGT</sequence>
<name>R9A8L9_9LEPT</name>
<evidence type="ECO:0000313" key="3">
    <source>
        <dbReference type="Proteomes" id="UP000013984"/>
    </source>
</evidence>
<protein>
    <submittedName>
        <fullName evidence="2">GHKL domain protein</fullName>
    </submittedName>
</protein>
<gene>
    <name evidence="2" type="ORF">LEP1GSC195_0427</name>
</gene>
<dbReference type="Proteomes" id="UP000013984">
    <property type="component" value="Unassembled WGS sequence"/>
</dbReference>
<accession>R9A8L9</accession>
<feature type="domain" description="Histidine kinase/HSP90-like ATPase" evidence="1">
    <location>
        <begin position="88"/>
        <end position="208"/>
    </location>
</feature>
<dbReference type="RefSeq" id="WP_015679636.1">
    <property type="nucleotide sequence ID" value="NZ_AOGZ02000001.1"/>
</dbReference>
<dbReference type="InterPro" id="IPR036890">
    <property type="entry name" value="HATPase_C_sf"/>
</dbReference>
<comment type="caution">
    <text evidence="2">The sequence shown here is derived from an EMBL/GenBank/DDBJ whole genome shotgun (WGS) entry which is preliminary data.</text>
</comment>
<dbReference type="STRING" id="1218599.LEP1GSC195_0427"/>
<dbReference type="NCBIfam" id="NF047703">
    <property type="entry name" value="slr1658_superfam"/>
    <property type="match status" value="1"/>
</dbReference>
<dbReference type="Gene3D" id="3.30.565.10">
    <property type="entry name" value="Histidine kinase-like ATPase, C-terminal domain"/>
    <property type="match status" value="1"/>
</dbReference>
<evidence type="ECO:0000313" key="2">
    <source>
        <dbReference type="EMBL" id="EOQ98501.1"/>
    </source>
</evidence>
<dbReference type="OrthoDB" id="9810563at2"/>
<dbReference type="InterPro" id="IPR003594">
    <property type="entry name" value="HATPase_dom"/>
</dbReference>